<organism evidence="4 5">
    <name type="scientific">Meganyctiphanes norvegica</name>
    <name type="common">Northern krill</name>
    <name type="synonym">Thysanopoda norvegica</name>
    <dbReference type="NCBI Taxonomy" id="48144"/>
    <lineage>
        <taxon>Eukaryota</taxon>
        <taxon>Metazoa</taxon>
        <taxon>Ecdysozoa</taxon>
        <taxon>Arthropoda</taxon>
        <taxon>Crustacea</taxon>
        <taxon>Multicrustacea</taxon>
        <taxon>Malacostraca</taxon>
        <taxon>Eumalacostraca</taxon>
        <taxon>Eucarida</taxon>
        <taxon>Euphausiacea</taxon>
        <taxon>Euphausiidae</taxon>
        <taxon>Meganyctiphanes</taxon>
    </lineage>
</organism>
<sequence>MYAKSCIFFIFTLSACTIGRSEVVCPLQFSLVGDQCLRVVWSQGAWEDKTWSQAQVECKYLGGSLAQLQDTSHVIPHISRDLGKGDWEFWVGAQWQNEEMGFQWITIGNEVSNWDDGQPDNGGIKVFDHSDERCVELRAWNGKYNDQDCDKKRSFVCEFDRCIGIKCINGNCESGACRCHQGWSGTRCDQQGRFEKLKKAIDIDPEILHSMSTISVENNVNLTTFTKSISINPEELLPISTTPMEENFYLTTSKKSIDINTEKLLPISTTSMEENIYLITSIPTTSMEENVILTTPIPTTSNMENIFLTTSIHTGTVAPNSKKLTIIDLISSISTTSIVLIVVVIVLLLALISSVVIKRKQSTHIITEENIYDEPQSFISQGASFQVSPFHNSANNQLYNYPELHQAPDLPDSPQYPLTDQIRCNIYGRGPGDIPSCHQWSSQYIRMTENSGQEDIQLYHQHSGQYITMTKNMGNGKNQPGHQQKSQYITMTKNMGQEDNQHLHQQRSQYISMNKNMEQENIASSLQHQDQYIIRTKHMEQGGITQNHRKHVSI</sequence>
<evidence type="ECO:0000256" key="2">
    <source>
        <dbReference type="SAM" id="SignalP"/>
    </source>
</evidence>
<feature type="chain" id="PRO_5043618138" description="C-type lectin domain-containing protein" evidence="2">
    <location>
        <begin position="22"/>
        <end position="554"/>
    </location>
</feature>
<protein>
    <recommendedName>
        <fullName evidence="3">C-type lectin domain-containing protein</fullName>
    </recommendedName>
</protein>
<dbReference type="CDD" id="cd00037">
    <property type="entry name" value="CLECT"/>
    <property type="match status" value="1"/>
</dbReference>
<evidence type="ECO:0000256" key="1">
    <source>
        <dbReference type="SAM" id="Phobius"/>
    </source>
</evidence>
<keyword evidence="2" id="KW-0732">Signal</keyword>
<dbReference type="InterPro" id="IPR050111">
    <property type="entry name" value="C-type_lectin/snaclec_domain"/>
</dbReference>
<dbReference type="PROSITE" id="PS51257">
    <property type="entry name" value="PROKAR_LIPOPROTEIN"/>
    <property type="match status" value="1"/>
</dbReference>
<evidence type="ECO:0000313" key="4">
    <source>
        <dbReference type="EMBL" id="CAL4096257.1"/>
    </source>
</evidence>
<keyword evidence="1" id="KW-1133">Transmembrane helix</keyword>
<dbReference type="Proteomes" id="UP001497623">
    <property type="component" value="Unassembled WGS sequence"/>
</dbReference>
<dbReference type="Gene3D" id="3.10.100.10">
    <property type="entry name" value="Mannose-Binding Protein A, subunit A"/>
    <property type="match status" value="1"/>
</dbReference>
<dbReference type="PROSITE" id="PS01186">
    <property type="entry name" value="EGF_2"/>
    <property type="match status" value="1"/>
</dbReference>
<feature type="domain" description="C-type lectin" evidence="3">
    <location>
        <begin position="32"/>
        <end position="158"/>
    </location>
</feature>
<dbReference type="EMBL" id="CAXKWB010009870">
    <property type="protein sequence ID" value="CAL4096257.1"/>
    <property type="molecule type" value="Genomic_DNA"/>
</dbReference>
<feature type="signal peptide" evidence="2">
    <location>
        <begin position="1"/>
        <end position="21"/>
    </location>
</feature>
<comment type="caution">
    <text evidence="4">The sequence shown here is derived from an EMBL/GenBank/DDBJ whole genome shotgun (WGS) entry which is preliminary data.</text>
</comment>
<keyword evidence="1" id="KW-0812">Transmembrane</keyword>
<evidence type="ECO:0000259" key="3">
    <source>
        <dbReference type="PROSITE" id="PS50041"/>
    </source>
</evidence>
<proteinExistence type="predicted"/>
<evidence type="ECO:0000313" key="5">
    <source>
        <dbReference type="Proteomes" id="UP001497623"/>
    </source>
</evidence>
<reference evidence="4 5" key="1">
    <citation type="submission" date="2024-05" db="EMBL/GenBank/DDBJ databases">
        <authorList>
            <person name="Wallberg A."/>
        </authorList>
    </citation>
    <scope>NUCLEOTIDE SEQUENCE [LARGE SCALE GENOMIC DNA]</scope>
</reference>
<name>A0AAV2QT26_MEGNR</name>
<dbReference type="PROSITE" id="PS00022">
    <property type="entry name" value="EGF_1"/>
    <property type="match status" value="1"/>
</dbReference>
<dbReference type="SMART" id="SM00034">
    <property type="entry name" value="CLECT"/>
    <property type="match status" value="1"/>
</dbReference>
<dbReference type="Pfam" id="PF00059">
    <property type="entry name" value="Lectin_C"/>
    <property type="match status" value="1"/>
</dbReference>
<feature type="non-terminal residue" evidence="4">
    <location>
        <position position="554"/>
    </location>
</feature>
<dbReference type="InterPro" id="IPR001304">
    <property type="entry name" value="C-type_lectin-like"/>
</dbReference>
<dbReference type="InterPro" id="IPR000742">
    <property type="entry name" value="EGF"/>
</dbReference>
<dbReference type="InterPro" id="IPR016187">
    <property type="entry name" value="CTDL_fold"/>
</dbReference>
<dbReference type="AlphaFoldDB" id="A0AAV2QT26"/>
<dbReference type="SUPFAM" id="SSF56436">
    <property type="entry name" value="C-type lectin-like"/>
    <property type="match status" value="1"/>
</dbReference>
<dbReference type="PROSITE" id="PS50041">
    <property type="entry name" value="C_TYPE_LECTIN_2"/>
    <property type="match status" value="1"/>
</dbReference>
<dbReference type="PANTHER" id="PTHR22803">
    <property type="entry name" value="MANNOSE, PHOSPHOLIPASE, LECTIN RECEPTOR RELATED"/>
    <property type="match status" value="1"/>
</dbReference>
<keyword evidence="1" id="KW-0472">Membrane</keyword>
<keyword evidence="5" id="KW-1185">Reference proteome</keyword>
<gene>
    <name evidence="4" type="ORF">MNOR_LOCUS15641</name>
</gene>
<feature type="transmembrane region" description="Helical" evidence="1">
    <location>
        <begin position="338"/>
        <end position="357"/>
    </location>
</feature>
<accession>A0AAV2QT26</accession>
<dbReference type="InterPro" id="IPR016186">
    <property type="entry name" value="C-type_lectin-like/link_sf"/>
</dbReference>